<dbReference type="Proteomes" id="UP001153636">
    <property type="component" value="Chromosome 2"/>
</dbReference>
<dbReference type="AlphaFoldDB" id="A0A9P0GEJ4"/>
<sequence length="168" mass="19168">MQVLALDTNQHPVDQIVDNEDGDDNHLYIHSIPDDGTRNILLELGHKIDSHSIENEKIKIMQNLQRQLDKIQSPTKLEIVKRVMALLSPTLAAAKNRVTHELPNLPSRPPNAKISAQRRLWSTKKKANKPNNSFKRPTVKEKNETAKTLSFTPIYSSIVWRNGPRPPY</sequence>
<protein>
    <submittedName>
        <fullName evidence="2">Uncharacterized protein</fullName>
    </submittedName>
</protein>
<reference evidence="2" key="1">
    <citation type="submission" date="2022-01" db="EMBL/GenBank/DDBJ databases">
        <authorList>
            <person name="King R."/>
        </authorList>
    </citation>
    <scope>NUCLEOTIDE SEQUENCE</scope>
</reference>
<evidence type="ECO:0000313" key="2">
    <source>
        <dbReference type="EMBL" id="CAH1106925.1"/>
    </source>
</evidence>
<gene>
    <name evidence="2" type="ORF">PSYICH_LOCUS7052</name>
</gene>
<feature type="region of interest" description="Disordered" evidence="1">
    <location>
        <begin position="123"/>
        <end position="142"/>
    </location>
</feature>
<evidence type="ECO:0000256" key="1">
    <source>
        <dbReference type="SAM" id="MobiDB-lite"/>
    </source>
</evidence>
<dbReference type="EMBL" id="OV651814">
    <property type="protein sequence ID" value="CAH1106925.1"/>
    <property type="molecule type" value="Genomic_DNA"/>
</dbReference>
<name>A0A9P0GEJ4_9CUCU</name>
<keyword evidence="3" id="KW-1185">Reference proteome</keyword>
<organism evidence="2 3">
    <name type="scientific">Psylliodes chrysocephalus</name>
    <dbReference type="NCBI Taxonomy" id="3402493"/>
    <lineage>
        <taxon>Eukaryota</taxon>
        <taxon>Metazoa</taxon>
        <taxon>Ecdysozoa</taxon>
        <taxon>Arthropoda</taxon>
        <taxon>Hexapoda</taxon>
        <taxon>Insecta</taxon>
        <taxon>Pterygota</taxon>
        <taxon>Neoptera</taxon>
        <taxon>Endopterygota</taxon>
        <taxon>Coleoptera</taxon>
        <taxon>Polyphaga</taxon>
        <taxon>Cucujiformia</taxon>
        <taxon>Chrysomeloidea</taxon>
        <taxon>Chrysomelidae</taxon>
        <taxon>Galerucinae</taxon>
        <taxon>Alticini</taxon>
        <taxon>Psylliodes</taxon>
    </lineage>
</organism>
<evidence type="ECO:0000313" key="3">
    <source>
        <dbReference type="Proteomes" id="UP001153636"/>
    </source>
</evidence>
<accession>A0A9P0GEJ4</accession>
<proteinExistence type="predicted"/>